<proteinExistence type="predicted"/>
<dbReference type="EMBL" id="CM039434">
    <property type="protein sequence ID" value="KAI4322494.1"/>
    <property type="molecule type" value="Genomic_DNA"/>
</dbReference>
<evidence type="ECO:0000313" key="2">
    <source>
        <dbReference type="Proteomes" id="UP000828941"/>
    </source>
</evidence>
<keyword evidence="2" id="KW-1185">Reference proteome</keyword>
<organism evidence="1 2">
    <name type="scientific">Bauhinia variegata</name>
    <name type="common">Purple orchid tree</name>
    <name type="synonym">Phanera variegata</name>
    <dbReference type="NCBI Taxonomy" id="167791"/>
    <lineage>
        <taxon>Eukaryota</taxon>
        <taxon>Viridiplantae</taxon>
        <taxon>Streptophyta</taxon>
        <taxon>Embryophyta</taxon>
        <taxon>Tracheophyta</taxon>
        <taxon>Spermatophyta</taxon>
        <taxon>Magnoliopsida</taxon>
        <taxon>eudicotyledons</taxon>
        <taxon>Gunneridae</taxon>
        <taxon>Pentapetalae</taxon>
        <taxon>rosids</taxon>
        <taxon>fabids</taxon>
        <taxon>Fabales</taxon>
        <taxon>Fabaceae</taxon>
        <taxon>Cercidoideae</taxon>
        <taxon>Cercideae</taxon>
        <taxon>Bauhiniinae</taxon>
        <taxon>Bauhinia</taxon>
    </lineage>
</organism>
<gene>
    <name evidence="1" type="ORF">L6164_022184</name>
</gene>
<evidence type="ECO:0000313" key="1">
    <source>
        <dbReference type="EMBL" id="KAI4322494.1"/>
    </source>
</evidence>
<sequence>MEVPSAPKLYLLSCLSILLLSSSLAQAEKVKYCDGQGDYAVKVSGVKISPNPVARGKPATFQISATTNKDISGGKLVIDVKYFGVQVHQETHDLCEEVSCPVASGNFVLSHTQTLPSFTPPGSYTLKMKMEDDKKEQLTCISFNFKIGFGSSVSDI</sequence>
<dbReference type="Proteomes" id="UP000828941">
    <property type="component" value="Chromosome 9"/>
</dbReference>
<comment type="caution">
    <text evidence="1">The sequence shown here is derived from an EMBL/GenBank/DDBJ whole genome shotgun (WGS) entry which is preliminary data.</text>
</comment>
<accession>A0ACB9MGA4</accession>
<name>A0ACB9MGA4_BAUVA</name>
<protein>
    <submittedName>
        <fullName evidence="1">Uncharacterized protein</fullName>
    </submittedName>
</protein>
<reference evidence="1 2" key="1">
    <citation type="journal article" date="2022" name="DNA Res.">
        <title>Chromosomal-level genome assembly of the orchid tree Bauhinia variegata (Leguminosae; Cercidoideae) supports the allotetraploid origin hypothesis of Bauhinia.</title>
        <authorList>
            <person name="Zhong Y."/>
            <person name="Chen Y."/>
            <person name="Zheng D."/>
            <person name="Pang J."/>
            <person name="Liu Y."/>
            <person name="Luo S."/>
            <person name="Meng S."/>
            <person name="Qian L."/>
            <person name="Wei D."/>
            <person name="Dai S."/>
            <person name="Zhou R."/>
        </authorList>
    </citation>
    <scope>NUCLEOTIDE SEQUENCE [LARGE SCALE GENOMIC DNA]</scope>
    <source>
        <strain evidence="1">BV-YZ2020</strain>
    </source>
</reference>